<evidence type="ECO:0000256" key="6">
    <source>
        <dbReference type="ARBA" id="ARBA00023136"/>
    </source>
</evidence>
<dbReference type="EMBL" id="JACHMC010000001">
    <property type="protein sequence ID" value="MBB4881994.1"/>
    <property type="molecule type" value="Genomic_DNA"/>
</dbReference>
<dbReference type="Proteomes" id="UP000560081">
    <property type="component" value="Unassembled WGS sequence"/>
</dbReference>
<dbReference type="RefSeq" id="WP_135029848.1">
    <property type="nucleotide sequence ID" value="NZ_BMLA01000003.1"/>
</dbReference>
<keyword evidence="9" id="KW-1185">Reference proteome</keyword>
<keyword evidence="5" id="KW-1133">Transmembrane helix</keyword>
<evidence type="ECO:0000256" key="3">
    <source>
        <dbReference type="ARBA" id="ARBA00022475"/>
    </source>
</evidence>
<dbReference type="InterPro" id="IPR051311">
    <property type="entry name" value="DedA_domain"/>
</dbReference>
<dbReference type="Pfam" id="PF09335">
    <property type="entry name" value="VTT_dom"/>
    <property type="match status" value="1"/>
</dbReference>
<dbReference type="PANTHER" id="PTHR42709:SF6">
    <property type="entry name" value="UNDECAPRENYL PHOSPHATE TRANSPORTER A"/>
    <property type="match status" value="1"/>
</dbReference>
<comment type="similarity">
    <text evidence="2">Belongs to the DedA family.</text>
</comment>
<dbReference type="GO" id="GO:0005886">
    <property type="term" value="C:plasma membrane"/>
    <property type="evidence" value="ECO:0007669"/>
    <property type="project" value="UniProtKB-SubCell"/>
</dbReference>
<gene>
    <name evidence="8" type="ORF">BJ976_000345</name>
</gene>
<comment type="caution">
    <text evidence="8">The sequence shown here is derived from an EMBL/GenBank/DDBJ whole genome shotgun (WGS) entry which is preliminary data.</text>
</comment>
<evidence type="ECO:0000256" key="1">
    <source>
        <dbReference type="ARBA" id="ARBA00004651"/>
    </source>
</evidence>
<feature type="domain" description="VTT" evidence="7">
    <location>
        <begin position="52"/>
        <end position="179"/>
    </location>
</feature>
<evidence type="ECO:0000313" key="8">
    <source>
        <dbReference type="EMBL" id="MBB4881994.1"/>
    </source>
</evidence>
<protein>
    <submittedName>
        <fullName evidence="8">Membrane protein DedA with SNARE-associated domain</fullName>
    </submittedName>
</protein>
<keyword evidence="3" id="KW-1003">Cell membrane</keyword>
<dbReference type="PANTHER" id="PTHR42709">
    <property type="entry name" value="ALKALINE PHOSPHATASE LIKE PROTEIN"/>
    <property type="match status" value="1"/>
</dbReference>
<evidence type="ECO:0000256" key="5">
    <source>
        <dbReference type="ARBA" id="ARBA00022989"/>
    </source>
</evidence>
<dbReference type="InterPro" id="IPR032816">
    <property type="entry name" value="VTT_dom"/>
</dbReference>
<evidence type="ECO:0000259" key="7">
    <source>
        <dbReference type="Pfam" id="PF09335"/>
    </source>
</evidence>
<evidence type="ECO:0000313" key="9">
    <source>
        <dbReference type="Proteomes" id="UP000560081"/>
    </source>
</evidence>
<organism evidence="8 9">
    <name type="scientific">Micrococcus flavus</name>
    <dbReference type="NCBI Taxonomy" id="384602"/>
    <lineage>
        <taxon>Bacteria</taxon>
        <taxon>Bacillati</taxon>
        <taxon>Actinomycetota</taxon>
        <taxon>Actinomycetes</taxon>
        <taxon>Micrococcales</taxon>
        <taxon>Micrococcaceae</taxon>
        <taxon>Micrococcus</taxon>
    </lineage>
</organism>
<evidence type="ECO:0000256" key="4">
    <source>
        <dbReference type="ARBA" id="ARBA00022692"/>
    </source>
</evidence>
<reference evidence="8 9" key="1">
    <citation type="submission" date="2020-08" db="EMBL/GenBank/DDBJ databases">
        <title>Sequencing the genomes of 1000 actinobacteria strains.</title>
        <authorList>
            <person name="Klenk H.-P."/>
        </authorList>
    </citation>
    <scope>NUCLEOTIDE SEQUENCE [LARGE SCALE GENOMIC DNA]</scope>
    <source>
        <strain evidence="8 9">DSM 19079</strain>
    </source>
</reference>
<accession>A0A4Y8X209</accession>
<evidence type="ECO:0000256" key="2">
    <source>
        <dbReference type="ARBA" id="ARBA00010792"/>
    </source>
</evidence>
<dbReference type="OrthoDB" id="9813426at2"/>
<dbReference type="AlphaFoldDB" id="A0A4Y8X209"/>
<sequence length="250" mass="27261">MTASPTLWALSTAAAQPADYGWLGNAVVSIMEAVGPVGVGLAVLAENIFPPIPSEVILPLAGFTAANGAFSPHAALLWATLGAVVGALALYGIGAALGRRRMYRIADRMPLVDVEDVERTEKWFARYGYWTVFFGRMVPVFRSLISIPAGIERMNLAKFTLFTTLGSLIWNAIFVYGGYALGENFHLISDYADMFSNLVMVLILGSLAVWVVLRLRRDRARAHDAAREHESPDAAAARVEAEILSLHRRK</sequence>
<keyword evidence="6" id="KW-0472">Membrane</keyword>
<keyword evidence="4" id="KW-0812">Transmembrane</keyword>
<comment type="subcellular location">
    <subcellularLocation>
        <location evidence="1">Cell membrane</location>
        <topology evidence="1">Multi-pass membrane protein</topology>
    </subcellularLocation>
</comment>
<proteinExistence type="inferred from homology"/>
<name>A0A4Y8X209_9MICC</name>